<dbReference type="Pfam" id="PF04055">
    <property type="entry name" value="Radical_SAM"/>
    <property type="match status" value="1"/>
</dbReference>
<evidence type="ECO:0000256" key="5">
    <source>
        <dbReference type="ARBA" id="ARBA00023014"/>
    </source>
</evidence>
<reference evidence="8" key="1">
    <citation type="submission" date="2016-01" db="EMBL/GenBank/DDBJ databases">
        <authorList>
            <person name="Mitreva M."/>
            <person name="Pepin K.H."/>
            <person name="Mihindukulasuriya K.A."/>
            <person name="Fulton R."/>
            <person name="Fronick C."/>
            <person name="O'Laughlin M."/>
            <person name="Miner T."/>
            <person name="Herter B."/>
            <person name="Rosa B.A."/>
            <person name="Cordes M."/>
            <person name="Tomlinson C."/>
            <person name="Wollam A."/>
            <person name="Palsikar V.B."/>
            <person name="Mardis E.R."/>
            <person name="Wilson R.K."/>
        </authorList>
    </citation>
    <scope>NUCLEOTIDE SEQUENCE [LARGE SCALE GENOMIC DNA]</scope>
    <source>
        <strain evidence="8">MJR8151</strain>
    </source>
</reference>
<dbReference type="InterPro" id="IPR007197">
    <property type="entry name" value="rSAM"/>
</dbReference>
<dbReference type="InterPro" id="IPR006638">
    <property type="entry name" value="Elp3/MiaA/NifB-like_rSAM"/>
</dbReference>
<dbReference type="InterPro" id="IPR058240">
    <property type="entry name" value="rSAM_sf"/>
</dbReference>
<dbReference type="PATRIC" id="fig|33036.3.peg.1866"/>
<sequence>MILLNILVITPFRKGKLIESVVSNIMNYEVVNTAPLQLCTYLKSQGHDVEYISMQNIFRSYKDEDYERLKLIIHSCKFDVLVFHTDYYMNNTNTATMFSIKLISDIVKKMDKNKRIIYCGKLTEMLEDELLQLLPNIDIAIRGESELVIKSFIEEKNINFDNYKKFNGCLLNINKKIVNRRGVNYIDDYNKLPSIDFSFLDKTIYLIEKYIMKVTKLPISIRTSYGCPYACNFCKNTKDWNKYRVKSSLIIRKEIENLKRSCNGKLELVFLSDELFTLNKKHVIEVCKVLEDNEIILNGLFSHLNNLNEEMIKYISRISRSILLGLESCNNTAIKYAEKNININNIFKLAKLVKENKMAIGLEWIIGLPGTTIDDELRDLNAMYIFISNNIVDFIEPYILVPHPNTEFCKNNLKYKIEITNCYEEMLEEGGIPQISYNELNRKQIYVLYLISNIVISEAYKAQGHIKDKMIQGNMNIKEFKKIMELFNE</sequence>
<dbReference type="CDD" id="cd01335">
    <property type="entry name" value="Radical_SAM"/>
    <property type="match status" value="1"/>
</dbReference>
<evidence type="ECO:0000313" key="8">
    <source>
        <dbReference type="Proteomes" id="UP000070383"/>
    </source>
</evidence>
<comment type="caution">
    <text evidence="7">The sequence shown here is derived from an EMBL/GenBank/DDBJ whole genome shotgun (WGS) entry which is preliminary data.</text>
</comment>
<dbReference type="GO" id="GO:0046872">
    <property type="term" value="F:metal ion binding"/>
    <property type="evidence" value="ECO:0007669"/>
    <property type="project" value="UniProtKB-KW"/>
</dbReference>
<accession>A0A133K9E0</accession>
<keyword evidence="8" id="KW-1185">Reference proteome</keyword>
<dbReference type="InterPro" id="IPR051198">
    <property type="entry name" value="BchE-like"/>
</dbReference>
<proteinExistence type="predicted"/>
<dbReference type="PANTHER" id="PTHR43409">
    <property type="entry name" value="ANAEROBIC MAGNESIUM-PROTOPORPHYRIN IX MONOMETHYL ESTER CYCLASE-RELATED"/>
    <property type="match status" value="1"/>
</dbReference>
<evidence type="ECO:0000256" key="3">
    <source>
        <dbReference type="ARBA" id="ARBA00022723"/>
    </source>
</evidence>
<protein>
    <submittedName>
        <fullName evidence="7">Radical SAM domain protein</fullName>
    </submittedName>
</protein>
<keyword evidence="3" id="KW-0479">Metal-binding</keyword>
<dbReference type="AlphaFoldDB" id="A0A133K9E0"/>
<dbReference type="EMBL" id="LRPM01000094">
    <property type="protein sequence ID" value="KWZ76085.1"/>
    <property type="molecule type" value="Genomic_DNA"/>
</dbReference>
<name>A0A133K9E0_9FIRM</name>
<dbReference type="Proteomes" id="UP000070383">
    <property type="component" value="Unassembled WGS sequence"/>
</dbReference>
<evidence type="ECO:0000313" key="7">
    <source>
        <dbReference type="EMBL" id="KWZ76085.1"/>
    </source>
</evidence>
<evidence type="ECO:0000259" key="6">
    <source>
        <dbReference type="PROSITE" id="PS51918"/>
    </source>
</evidence>
<dbReference type="InterPro" id="IPR023404">
    <property type="entry name" value="rSAM_horseshoe"/>
</dbReference>
<comment type="cofactor">
    <cofactor evidence="1">
        <name>[4Fe-4S] cluster</name>
        <dbReference type="ChEBI" id="CHEBI:49883"/>
    </cofactor>
</comment>
<dbReference type="SUPFAM" id="SSF102114">
    <property type="entry name" value="Radical SAM enzymes"/>
    <property type="match status" value="1"/>
</dbReference>
<evidence type="ECO:0000256" key="2">
    <source>
        <dbReference type="ARBA" id="ARBA00022691"/>
    </source>
</evidence>
<keyword evidence="4" id="KW-0408">Iron</keyword>
<dbReference type="GO" id="GO:0051536">
    <property type="term" value="F:iron-sulfur cluster binding"/>
    <property type="evidence" value="ECO:0007669"/>
    <property type="project" value="UniProtKB-KW"/>
</dbReference>
<dbReference type="STRING" id="33036.HMPREF3200_01887"/>
<keyword evidence="5" id="KW-0411">Iron-sulfur</keyword>
<organism evidence="7 8">
    <name type="scientific">Anaerococcus tetradius</name>
    <dbReference type="NCBI Taxonomy" id="33036"/>
    <lineage>
        <taxon>Bacteria</taxon>
        <taxon>Bacillati</taxon>
        <taxon>Bacillota</taxon>
        <taxon>Tissierellia</taxon>
        <taxon>Tissierellales</taxon>
        <taxon>Peptoniphilaceae</taxon>
        <taxon>Anaerococcus</taxon>
    </lineage>
</organism>
<dbReference type="Gene3D" id="3.80.30.20">
    <property type="entry name" value="tm_1862 like domain"/>
    <property type="match status" value="1"/>
</dbReference>
<dbReference type="GO" id="GO:0003824">
    <property type="term" value="F:catalytic activity"/>
    <property type="evidence" value="ECO:0007669"/>
    <property type="project" value="InterPro"/>
</dbReference>
<evidence type="ECO:0000256" key="4">
    <source>
        <dbReference type="ARBA" id="ARBA00023004"/>
    </source>
</evidence>
<dbReference type="SFLD" id="SFLDS00029">
    <property type="entry name" value="Radical_SAM"/>
    <property type="match status" value="1"/>
</dbReference>
<evidence type="ECO:0000256" key="1">
    <source>
        <dbReference type="ARBA" id="ARBA00001966"/>
    </source>
</evidence>
<dbReference type="SFLD" id="SFLDG01082">
    <property type="entry name" value="B12-binding_domain_containing"/>
    <property type="match status" value="1"/>
</dbReference>
<feature type="domain" description="Radical SAM core" evidence="6">
    <location>
        <begin position="213"/>
        <end position="433"/>
    </location>
</feature>
<keyword evidence="2" id="KW-0949">S-adenosyl-L-methionine</keyword>
<dbReference type="Gene3D" id="3.40.50.280">
    <property type="entry name" value="Cobalamin-binding domain"/>
    <property type="match status" value="1"/>
</dbReference>
<dbReference type="PROSITE" id="PS51918">
    <property type="entry name" value="RADICAL_SAM"/>
    <property type="match status" value="1"/>
</dbReference>
<gene>
    <name evidence="7" type="ORF">HMPREF3200_01887</name>
</gene>
<dbReference type="SMART" id="SM00729">
    <property type="entry name" value="Elp3"/>
    <property type="match status" value="1"/>
</dbReference>